<comment type="catalytic activity">
    <reaction evidence="1">
        <text>ATP + protein L-histidine = ADP + protein N-phospho-L-histidine.</text>
        <dbReference type="EC" id="2.7.13.3"/>
    </reaction>
</comment>
<dbReference type="EMBL" id="LN829119">
    <property type="protein sequence ID" value="CPR20129.1"/>
    <property type="molecule type" value="Genomic_DNA"/>
</dbReference>
<dbReference type="PANTHER" id="PTHR41523:SF7">
    <property type="entry name" value="HISTIDINE KINASE"/>
    <property type="match status" value="1"/>
</dbReference>
<evidence type="ECO:0000256" key="4">
    <source>
        <dbReference type="ARBA" id="ARBA00022679"/>
    </source>
</evidence>
<evidence type="ECO:0000256" key="3">
    <source>
        <dbReference type="ARBA" id="ARBA00022553"/>
    </source>
</evidence>
<dbReference type="SMART" id="SM00911">
    <property type="entry name" value="HWE_HK"/>
    <property type="match status" value="1"/>
</dbReference>
<keyword evidence="6" id="KW-0547">Nucleotide-binding</keyword>
<evidence type="ECO:0000256" key="1">
    <source>
        <dbReference type="ARBA" id="ARBA00000085"/>
    </source>
</evidence>
<dbReference type="Pfam" id="PF08448">
    <property type="entry name" value="PAS_4"/>
    <property type="match status" value="1"/>
</dbReference>
<feature type="coiled-coil region" evidence="9">
    <location>
        <begin position="116"/>
        <end position="150"/>
    </location>
</feature>
<evidence type="ECO:0000259" key="11">
    <source>
        <dbReference type="PROSITE" id="PS50113"/>
    </source>
</evidence>
<evidence type="ECO:0000313" key="12">
    <source>
        <dbReference type="EMBL" id="CPR20129.1"/>
    </source>
</evidence>
<feature type="domain" description="PAC" evidence="11">
    <location>
        <begin position="222"/>
        <end position="275"/>
    </location>
</feature>
<dbReference type="RefSeq" id="WP_046479212.1">
    <property type="nucleotide sequence ID" value="NZ_LN829118.1"/>
</dbReference>
<feature type="transmembrane region" description="Helical" evidence="10">
    <location>
        <begin position="6"/>
        <end position="30"/>
    </location>
</feature>
<sequence>MEPETGIAIAAQAMVGAALIVMAIGSILLIKRLSELSPSGWWGVALGIVFAFLTGVALLLPSTSHWLTTYLSPLFPDGLVESEIAEFAWISAAIVAPFAAIAVCLLISAAIEMPSRADLEHRVAAHRRTLEKLRETRKDLEERVAVRSREVYEAKKRLEIALRDTNITVSMQDLSLRYVWIRNAPSGFDAQYMLGRTDDEILPNKTSEETMSLKQRVIDTGEEERGQVIVQNGHQLRYFDLTAEPYHNEDGSIAGILSIAVEVTEQKEREERLRSVLREMSHRSKNTLTILLGIARQTAQRSKSLSEFLASFDARLRALVGSQDLLVEHDWRAIPLDELVRTQIKPYLDGAERRLHLEGPSVRIRAEPAQNLGLALHELARNAQRFGALSDTKGQINVFWTLDPADDPNTLKITWQEKDGPEVSPPTSPPGFGQTMTERILARALDGNAVINYLPEGVVCKIDVSMAHVET</sequence>
<dbReference type="EC" id="2.7.13.3" evidence="2"/>
<dbReference type="KEGG" id="fil:BN1229_v1_3454"/>
<keyword evidence="5" id="KW-0677">Repeat</keyword>
<dbReference type="Pfam" id="PF07536">
    <property type="entry name" value="HWE_HK"/>
    <property type="match status" value="1"/>
</dbReference>
<organism evidence="12 13">
    <name type="scientific">Candidatus Filomicrobium marinum</name>
    <dbReference type="NCBI Taxonomy" id="1608628"/>
    <lineage>
        <taxon>Bacteria</taxon>
        <taxon>Pseudomonadati</taxon>
        <taxon>Pseudomonadota</taxon>
        <taxon>Alphaproteobacteria</taxon>
        <taxon>Hyphomicrobiales</taxon>
        <taxon>Hyphomicrobiaceae</taxon>
        <taxon>Filomicrobium</taxon>
    </lineage>
</organism>
<keyword evidence="7 12" id="KW-0418">Kinase</keyword>
<dbReference type="KEGG" id="fiy:BN1229_v1_2469"/>
<evidence type="ECO:0000256" key="10">
    <source>
        <dbReference type="SAM" id="Phobius"/>
    </source>
</evidence>
<dbReference type="OrthoDB" id="341208at2"/>
<keyword evidence="8" id="KW-0067">ATP-binding</keyword>
<dbReference type="GO" id="GO:0004673">
    <property type="term" value="F:protein histidine kinase activity"/>
    <property type="evidence" value="ECO:0007669"/>
    <property type="project" value="UniProtKB-EC"/>
</dbReference>
<feature type="transmembrane region" description="Helical" evidence="10">
    <location>
        <begin position="42"/>
        <end position="67"/>
    </location>
</feature>
<name>A0A0D6JGK9_9HYPH</name>
<dbReference type="SUPFAM" id="SSF55785">
    <property type="entry name" value="PYP-like sensor domain (PAS domain)"/>
    <property type="match status" value="1"/>
</dbReference>
<evidence type="ECO:0000256" key="5">
    <source>
        <dbReference type="ARBA" id="ARBA00022737"/>
    </source>
</evidence>
<proteinExistence type="predicted"/>
<gene>
    <name evidence="12" type="ORF">YBN1229_v1_2469</name>
</gene>
<dbReference type="PROSITE" id="PS50113">
    <property type="entry name" value="PAC"/>
    <property type="match status" value="1"/>
</dbReference>
<evidence type="ECO:0000256" key="7">
    <source>
        <dbReference type="ARBA" id="ARBA00022777"/>
    </source>
</evidence>
<keyword evidence="10" id="KW-0472">Membrane</keyword>
<keyword evidence="10" id="KW-1133">Transmembrane helix</keyword>
<dbReference type="InterPro" id="IPR011102">
    <property type="entry name" value="Sig_transdc_His_kinase_HWE"/>
</dbReference>
<keyword evidence="13" id="KW-1185">Reference proteome</keyword>
<evidence type="ECO:0000256" key="9">
    <source>
        <dbReference type="SAM" id="Coils"/>
    </source>
</evidence>
<dbReference type="InterPro" id="IPR013656">
    <property type="entry name" value="PAS_4"/>
</dbReference>
<reference evidence="13" key="1">
    <citation type="submission" date="2015-02" db="EMBL/GenBank/DDBJ databases">
        <authorList>
            <person name="Chooi Y.-H."/>
        </authorList>
    </citation>
    <scope>NUCLEOTIDE SEQUENCE [LARGE SCALE GENOMIC DNA]</scope>
    <source>
        <strain evidence="13">strain Y</strain>
    </source>
</reference>
<evidence type="ECO:0000256" key="6">
    <source>
        <dbReference type="ARBA" id="ARBA00022741"/>
    </source>
</evidence>
<dbReference type="Proteomes" id="UP000033187">
    <property type="component" value="Chromosome 1"/>
</dbReference>
<dbReference type="GO" id="GO:0005524">
    <property type="term" value="F:ATP binding"/>
    <property type="evidence" value="ECO:0007669"/>
    <property type="project" value="UniProtKB-KW"/>
</dbReference>
<dbReference type="PANTHER" id="PTHR41523">
    <property type="entry name" value="TWO-COMPONENT SYSTEM SENSOR PROTEIN"/>
    <property type="match status" value="1"/>
</dbReference>
<evidence type="ECO:0000256" key="8">
    <source>
        <dbReference type="ARBA" id="ARBA00022840"/>
    </source>
</evidence>
<dbReference type="InterPro" id="IPR000700">
    <property type="entry name" value="PAS-assoc_C"/>
</dbReference>
<evidence type="ECO:0000313" key="13">
    <source>
        <dbReference type="Proteomes" id="UP000033187"/>
    </source>
</evidence>
<keyword evidence="9" id="KW-0175">Coiled coil</keyword>
<feature type="transmembrane region" description="Helical" evidence="10">
    <location>
        <begin position="87"/>
        <end position="111"/>
    </location>
</feature>
<keyword evidence="3" id="KW-0597">Phosphoprotein</keyword>
<dbReference type="Gene3D" id="3.30.450.20">
    <property type="entry name" value="PAS domain"/>
    <property type="match status" value="1"/>
</dbReference>
<protein>
    <recommendedName>
        <fullName evidence="2">histidine kinase</fullName>
        <ecNumber evidence="2">2.7.13.3</ecNumber>
    </recommendedName>
</protein>
<keyword evidence="4" id="KW-0808">Transferase</keyword>
<keyword evidence="10" id="KW-0812">Transmembrane</keyword>
<dbReference type="InterPro" id="IPR035965">
    <property type="entry name" value="PAS-like_dom_sf"/>
</dbReference>
<evidence type="ECO:0000256" key="2">
    <source>
        <dbReference type="ARBA" id="ARBA00012438"/>
    </source>
</evidence>
<dbReference type="AlphaFoldDB" id="A0A0D6JGK9"/>
<accession>A0A0D6JGK9</accession>